<dbReference type="PANTHER" id="PTHR12299">
    <property type="entry name" value="HYALURONIC ACID-BINDING PROTEIN 4"/>
    <property type="match status" value="1"/>
</dbReference>
<dbReference type="AlphaFoldDB" id="A0ABD2ZFL5"/>
<organism evidence="2 3">
    <name type="scientific">Cinchona calisaya</name>
    <dbReference type="NCBI Taxonomy" id="153742"/>
    <lineage>
        <taxon>Eukaryota</taxon>
        <taxon>Viridiplantae</taxon>
        <taxon>Streptophyta</taxon>
        <taxon>Embryophyta</taxon>
        <taxon>Tracheophyta</taxon>
        <taxon>Spermatophyta</taxon>
        <taxon>Magnoliopsida</taxon>
        <taxon>eudicotyledons</taxon>
        <taxon>Gunneridae</taxon>
        <taxon>Pentapetalae</taxon>
        <taxon>asterids</taxon>
        <taxon>lamiids</taxon>
        <taxon>Gentianales</taxon>
        <taxon>Rubiaceae</taxon>
        <taxon>Cinchonoideae</taxon>
        <taxon>Cinchoneae</taxon>
        <taxon>Cinchona</taxon>
    </lineage>
</organism>
<feature type="compositionally biased region" description="Polar residues" evidence="1">
    <location>
        <begin position="210"/>
        <end position="220"/>
    </location>
</feature>
<name>A0ABD2ZFL5_9GENT</name>
<protein>
    <submittedName>
        <fullName evidence="2">Uncharacterized protein</fullName>
    </submittedName>
</protein>
<evidence type="ECO:0000313" key="2">
    <source>
        <dbReference type="EMBL" id="KAL3517853.1"/>
    </source>
</evidence>
<feature type="compositionally biased region" description="Basic and acidic residues" evidence="1">
    <location>
        <begin position="244"/>
        <end position="264"/>
    </location>
</feature>
<feature type="compositionally biased region" description="Basic residues" evidence="1">
    <location>
        <begin position="265"/>
        <end position="274"/>
    </location>
</feature>
<feature type="region of interest" description="Disordered" evidence="1">
    <location>
        <begin position="1"/>
        <end position="302"/>
    </location>
</feature>
<feature type="compositionally biased region" description="Basic and acidic residues" evidence="1">
    <location>
        <begin position="118"/>
        <end position="132"/>
    </location>
</feature>
<dbReference type="Proteomes" id="UP001630127">
    <property type="component" value="Unassembled WGS sequence"/>
</dbReference>
<evidence type="ECO:0000256" key="1">
    <source>
        <dbReference type="SAM" id="MobiDB-lite"/>
    </source>
</evidence>
<comment type="caution">
    <text evidence="2">The sequence shown here is derived from an EMBL/GenBank/DDBJ whole genome shotgun (WGS) entry which is preliminary data.</text>
</comment>
<feature type="compositionally biased region" description="Basic and acidic residues" evidence="1">
    <location>
        <begin position="275"/>
        <end position="285"/>
    </location>
</feature>
<keyword evidence="3" id="KW-1185">Reference proteome</keyword>
<proteinExistence type="predicted"/>
<evidence type="ECO:0000313" key="3">
    <source>
        <dbReference type="Proteomes" id="UP001630127"/>
    </source>
</evidence>
<sequence length="427" mass="47474">MAFKGNNPFALLNDDDDGDFSPVLPSHNAPESITPAKPQFVRSEREGRGRWNRGPGSGRNSGTDVERVGDGQQNGMQKNQERESNHHQSNGYRLYNGHPQNRGRRANGYQQQNWGDNGYRKNDVQEQNKADVTKPYVRDSSSNGDDGTEKGPRDTVGGGRGRRFDEKNGFTNHDRVPNTNQQIKSKWVIKGPGGSEEKFTGGDSYAGDDNQFTNGRSSSGKVDGGNWDKDDSSFPRQGNGEVETGERKETGGGNKELMDNGEKHASRKGKRTAKVSKDGDSKQNGEEVPTGNNAKAGIEEEKEEFKMTLQQYEKQLLEKRKTLDSLKTEERKVTIDKDLESMQLVGRKREDFGFVKLHSEKEKHNRDDSHLEKDEKLGNVCGAITRALYQGPRRAGGYRGYSTAATTRVGKAPSVEDLNQFPRLGCC</sequence>
<accession>A0ABD2ZFL5</accession>
<dbReference type="PANTHER" id="PTHR12299:SF17">
    <property type="entry name" value="AT19571P-RELATED"/>
    <property type="match status" value="1"/>
</dbReference>
<dbReference type="InterPro" id="IPR039764">
    <property type="entry name" value="HABP4/SERBP1-like"/>
</dbReference>
<dbReference type="EMBL" id="JBJUIK010000009">
    <property type="protein sequence ID" value="KAL3517853.1"/>
    <property type="molecule type" value="Genomic_DNA"/>
</dbReference>
<feature type="compositionally biased region" description="Basic and acidic residues" evidence="1">
    <location>
        <begin position="162"/>
        <end position="176"/>
    </location>
</feature>
<gene>
    <name evidence="2" type="ORF">ACH5RR_020442</name>
</gene>
<reference evidence="2 3" key="1">
    <citation type="submission" date="2024-11" db="EMBL/GenBank/DDBJ databases">
        <title>A near-complete genome assembly of Cinchona calisaya.</title>
        <authorList>
            <person name="Lian D.C."/>
            <person name="Zhao X.W."/>
            <person name="Wei L."/>
        </authorList>
    </citation>
    <scope>NUCLEOTIDE SEQUENCE [LARGE SCALE GENOMIC DNA]</scope>
    <source>
        <tissue evidence="2">Nenye</tissue>
    </source>
</reference>